<dbReference type="Proteomes" id="UP001295444">
    <property type="component" value="Chromosome 04"/>
</dbReference>
<evidence type="ECO:0000256" key="1">
    <source>
        <dbReference type="SAM" id="MobiDB-lite"/>
    </source>
</evidence>
<proteinExistence type="predicted"/>
<evidence type="ECO:0000313" key="2">
    <source>
        <dbReference type="EMBL" id="CAH2285715.1"/>
    </source>
</evidence>
<gene>
    <name evidence="2" type="ORF">PECUL_23A037087</name>
</gene>
<keyword evidence="3" id="KW-1185">Reference proteome</keyword>
<name>A0AAD1W5Z1_PELCU</name>
<sequence length="113" mass="12194">KRAEKCATKPGPTWAFLPGALFQSAVWPPDTSDTYIPHEYHQVSDPTAMGRRTQRTQANMNRNTQDIGTMLQCPAAPKIAAGSDHEAGSTCSNTHMEQPLAPQESASVLLTAT</sequence>
<organism evidence="2 3">
    <name type="scientific">Pelobates cultripes</name>
    <name type="common">Western spadefoot toad</name>
    <dbReference type="NCBI Taxonomy" id="61616"/>
    <lineage>
        <taxon>Eukaryota</taxon>
        <taxon>Metazoa</taxon>
        <taxon>Chordata</taxon>
        <taxon>Craniata</taxon>
        <taxon>Vertebrata</taxon>
        <taxon>Euteleostomi</taxon>
        <taxon>Amphibia</taxon>
        <taxon>Batrachia</taxon>
        <taxon>Anura</taxon>
        <taxon>Pelobatoidea</taxon>
        <taxon>Pelobatidae</taxon>
        <taxon>Pelobates</taxon>
    </lineage>
</organism>
<feature type="region of interest" description="Disordered" evidence="1">
    <location>
        <begin position="79"/>
        <end position="113"/>
    </location>
</feature>
<dbReference type="AlphaFoldDB" id="A0AAD1W5Z1"/>
<feature type="compositionally biased region" description="Polar residues" evidence="1">
    <location>
        <begin position="104"/>
        <end position="113"/>
    </location>
</feature>
<evidence type="ECO:0000313" key="3">
    <source>
        <dbReference type="Proteomes" id="UP001295444"/>
    </source>
</evidence>
<reference evidence="2" key="1">
    <citation type="submission" date="2022-03" db="EMBL/GenBank/DDBJ databases">
        <authorList>
            <person name="Alioto T."/>
            <person name="Alioto T."/>
            <person name="Gomez Garrido J."/>
        </authorList>
    </citation>
    <scope>NUCLEOTIDE SEQUENCE</scope>
</reference>
<feature type="non-terminal residue" evidence="2">
    <location>
        <position position="1"/>
    </location>
</feature>
<protein>
    <submittedName>
        <fullName evidence="2">Uncharacterized protein</fullName>
    </submittedName>
</protein>
<dbReference type="EMBL" id="OW240915">
    <property type="protein sequence ID" value="CAH2285715.1"/>
    <property type="molecule type" value="Genomic_DNA"/>
</dbReference>
<accession>A0AAD1W5Z1</accession>